<protein>
    <submittedName>
        <fullName evidence="8">Uncharacterized protein</fullName>
    </submittedName>
</protein>
<evidence type="ECO:0000259" key="6">
    <source>
        <dbReference type="PROSITE" id="PS50090"/>
    </source>
</evidence>
<dbReference type="InterPro" id="IPR001005">
    <property type="entry name" value="SANT/Myb"/>
</dbReference>
<keyword evidence="4" id="KW-0539">Nucleus</keyword>
<dbReference type="AlphaFoldDB" id="A0A9P6QDX1"/>
<dbReference type="Proteomes" id="UP000807716">
    <property type="component" value="Unassembled WGS sequence"/>
</dbReference>
<evidence type="ECO:0000313" key="8">
    <source>
        <dbReference type="EMBL" id="KAG0263432.1"/>
    </source>
</evidence>
<dbReference type="InterPro" id="IPR009057">
    <property type="entry name" value="Homeodomain-like_sf"/>
</dbReference>
<feature type="region of interest" description="Disordered" evidence="5">
    <location>
        <begin position="943"/>
        <end position="963"/>
    </location>
</feature>
<keyword evidence="1" id="KW-0805">Transcription regulation</keyword>
<evidence type="ECO:0000259" key="7">
    <source>
        <dbReference type="PROSITE" id="PS51294"/>
    </source>
</evidence>
<dbReference type="GO" id="GO:0001006">
    <property type="term" value="F:RNA polymerase III type 3 promoter sequence-specific DNA binding"/>
    <property type="evidence" value="ECO:0007669"/>
    <property type="project" value="TreeGrafter"/>
</dbReference>
<feature type="compositionally biased region" description="Polar residues" evidence="5">
    <location>
        <begin position="584"/>
        <end position="603"/>
    </location>
</feature>
<evidence type="ECO:0000256" key="4">
    <source>
        <dbReference type="ARBA" id="ARBA00023242"/>
    </source>
</evidence>
<dbReference type="SUPFAM" id="SSF46689">
    <property type="entry name" value="Homeodomain-like"/>
    <property type="match status" value="2"/>
</dbReference>
<keyword evidence="3" id="KW-0804">Transcription</keyword>
<dbReference type="Gene3D" id="1.10.10.60">
    <property type="entry name" value="Homeodomain-like"/>
    <property type="match status" value="2"/>
</dbReference>
<dbReference type="PROSITE" id="PS51294">
    <property type="entry name" value="HTH_MYB"/>
    <property type="match status" value="1"/>
</dbReference>
<organism evidence="8 9">
    <name type="scientific">Actinomortierella ambigua</name>
    <dbReference type="NCBI Taxonomy" id="1343610"/>
    <lineage>
        <taxon>Eukaryota</taxon>
        <taxon>Fungi</taxon>
        <taxon>Fungi incertae sedis</taxon>
        <taxon>Mucoromycota</taxon>
        <taxon>Mortierellomycotina</taxon>
        <taxon>Mortierellomycetes</taxon>
        <taxon>Mortierellales</taxon>
        <taxon>Mortierellaceae</taxon>
        <taxon>Actinomortierella</taxon>
    </lineage>
</organism>
<dbReference type="Pfam" id="PF00249">
    <property type="entry name" value="Myb_DNA-binding"/>
    <property type="match status" value="2"/>
</dbReference>
<dbReference type="GO" id="GO:0019185">
    <property type="term" value="C:snRNA-activating protein complex"/>
    <property type="evidence" value="ECO:0007669"/>
    <property type="project" value="TreeGrafter"/>
</dbReference>
<dbReference type="GO" id="GO:0042796">
    <property type="term" value="P:snRNA transcription by RNA polymerase III"/>
    <property type="evidence" value="ECO:0007669"/>
    <property type="project" value="TreeGrafter"/>
</dbReference>
<dbReference type="SMART" id="SM00717">
    <property type="entry name" value="SANT"/>
    <property type="match status" value="3"/>
</dbReference>
<dbReference type="GO" id="GO:0042795">
    <property type="term" value="P:snRNA transcription by RNA polymerase II"/>
    <property type="evidence" value="ECO:0007669"/>
    <property type="project" value="TreeGrafter"/>
</dbReference>
<dbReference type="PANTHER" id="PTHR46621:SF1">
    <property type="entry name" value="SNRNA-ACTIVATING PROTEIN COMPLEX SUBUNIT 4"/>
    <property type="match status" value="1"/>
</dbReference>
<accession>A0A9P6QDX1</accession>
<dbReference type="PROSITE" id="PS50090">
    <property type="entry name" value="MYB_LIKE"/>
    <property type="match status" value="2"/>
</dbReference>
<evidence type="ECO:0000256" key="5">
    <source>
        <dbReference type="SAM" id="MobiDB-lite"/>
    </source>
</evidence>
<feature type="region of interest" description="Disordered" evidence="5">
    <location>
        <begin position="579"/>
        <end position="639"/>
    </location>
</feature>
<dbReference type="GO" id="GO:0000978">
    <property type="term" value="F:RNA polymerase II cis-regulatory region sequence-specific DNA binding"/>
    <property type="evidence" value="ECO:0007669"/>
    <property type="project" value="TreeGrafter"/>
</dbReference>
<gene>
    <name evidence="8" type="ORF">DFQ27_001761</name>
</gene>
<feature type="domain" description="Myb-like" evidence="6">
    <location>
        <begin position="875"/>
        <end position="925"/>
    </location>
</feature>
<dbReference type="OrthoDB" id="2143914at2759"/>
<reference evidence="8" key="1">
    <citation type="journal article" date="2020" name="Fungal Divers.">
        <title>Resolving the Mortierellaceae phylogeny through synthesis of multi-gene phylogenetics and phylogenomics.</title>
        <authorList>
            <person name="Vandepol N."/>
            <person name="Liber J."/>
            <person name="Desiro A."/>
            <person name="Na H."/>
            <person name="Kennedy M."/>
            <person name="Barry K."/>
            <person name="Grigoriev I.V."/>
            <person name="Miller A.N."/>
            <person name="O'Donnell K."/>
            <person name="Stajich J.E."/>
            <person name="Bonito G."/>
        </authorList>
    </citation>
    <scope>NUCLEOTIDE SEQUENCE</scope>
    <source>
        <strain evidence="8">BC1065</strain>
    </source>
</reference>
<evidence type="ECO:0000256" key="1">
    <source>
        <dbReference type="ARBA" id="ARBA00023015"/>
    </source>
</evidence>
<evidence type="ECO:0000256" key="2">
    <source>
        <dbReference type="ARBA" id="ARBA00023125"/>
    </source>
</evidence>
<feature type="region of interest" description="Disordered" evidence="5">
    <location>
        <begin position="806"/>
        <end position="834"/>
    </location>
</feature>
<sequence length="963" mass="104814">MDNPTLIKPFVQPQVDGASTTSFSSTMDPSNCAIPTTDSSANGQPSQSLLSLSHATMVSTSEFTLDLSGFALQSLPDSATGQPFYQLDLNFDTICYSTASLETPNYLYQSAESVASVGMYLSDPSTASLSSLDLSISGDLDLMGATVALLPETEDSTNKLSIESSETVVSQVVNGDYQPSQATLLTASVPDTVINSSLQVAVDFPSATGSGIPMRTSGTVEPWLPIDGCPAVDTSSASLRQGLFLASEVSTPMLAFQQQSQRARDSGARIEPSYHPTCNLSQPEQEYHPNQSFMLAPQIPTMGDPMDVHCTDALRARSYFQSPLPAVGTLGAPRGSPLPLHTRARSTSFGDISTSQVVTSGALSQRTMSFHGAHQSMAGGSQVRRVCSSTLIPPSSHGVSVFHAQHNQQLWPPHEILPSTLALNIPSIASVLSRDAPVLSSDFTIYATQAMDSPMSFEEMDGLSDHVELGGHSAPELSPAHVCSPDMVTRSPVYFPPPNLAAPYKRRQMTAYARWTIQEDRQLAEAVQAATHQLQMSSSSSLSSPPLDWFLVASMVPTRSPTQCHARWSKVLAEQRRARKMGSVATNNKRGASFDSFTTGSTDQLQHPLPPQPQGQQPLEHPPPPPKQNRSRSASSCSTMSTLRETLPHMLYPTFSSSTTPSSSLYSCSSSSSLSLATASTEVIAPETSPMLGVRRGRWTPEEDRELMALVDQYLAEQGHLVLLAPPPLPATLETEGEEDWSIQKVFYEVMALHNPDDPVERRARGLPDWFSGSLEEYERLVDATVANIPWNQLVLRMTPRPLTSTATGASAAAAATEMEGEEDGGDDDYTGDQRQHQIGLRHPILTPTTITTTKGPLGHRLGIQAQARWAEALDPRVRRGPWSAVEDALLERAVQECSKCWIKISEWMPGRTQRQCRTRWVQLTVKAERIEAKRRVHEQIVKTRGLRQSQLHQHQGKKKHKK</sequence>
<feature type="compositionally biased region" description="Low complexity" evidence="5">
    <location>
        <begin position="806"/>
        <end position="818"/>
    </location>
</feature>
<evidence type="ECO:0000256" key="3">
    <source>
        <dbReference type="ARBA" id="ARBA00023163"/>
    </source>
</evidence>
<dbReference type="InterPro" id="IPR051575">
    <property type="entry name" value="Myb-like_DNA-bd"/>
</dbReference>
<keyword evidence="2" id="KW-0238">DNA-binding</keyword>
<keyword evidence="9" id="KW-1185">Reference proteome</keyword>
<proteinExistence type="predicted"/>
<feature type="domain" description="HTH myb-type" evidence="7">
    <location>
        <begin position="875"/>
        <end position="929"/>
    </location>
</feature>
<evidence type="ECO:0000313" key="9">
    <source>
        <dbReference type="Proteomes" id="UP000807716"/>
    </source>
</evidence>
<dbReference type="EMBL" id="JAAAJB010000161">
    <property type="protein sequence ID" value="KAG0263432.1"/>
    <property type="molecule type" value="Genomic_DNA"/>
</dbReference>
<name>A0A9P6QDX1_9FUNG</name>
<feature type="compositionally biased region" description="Acidic residues" evidence="5">
    <location>
        <begin position="819"/>
        <end position="831"/>
    </location>
</feature>
<dbReference type="InterPro" id="IPR017930">
    <property type="entry name" value="Myb_dom"/>
</dbReference>
<dbReference type="PANTHER" id="PTHR46621">
    <property type="entry name" value="SNRNA-ACTIVATING PROTEIN COMPLEX SUBUNIT 4"/>
    <property type="match status" value="1"/>
</dbReference>
<comment type="caution">
    <text evidence="8">The sequence shown here is derived from an EMBL/GenBank/DDBJ whole genome shotgun (WGS) entry which is preliminary data.</text>
</comment>
<feature type="domain" description="Myb-like" evidence="6">
    <location>
        <begin position="507"/>
        <end position="572"/>
    </location>
</feature>
<dbReference type="CDD" id="cd00167">
    <property type="entry name" value="SANT"/>
    <property type="match status" value="2"/>
</dbReference>